<feature type="region of interest" description="Disordered" evidence="1">
    <location>
        <begin position="1"/>
        <end position="44"/>
    </location>
</feature>
<feature type="region of interest" description="Disordered" evidence="1">
    <location>
        <begin position="372"/>
        <end position="428"/>
    </location>
</feature>
<feature type="compositionally biased region" description="Acidic residues" evidence="1">
    <location>
        <begin position="415"/>
        <end position="428"/>
    </location>
</feature>
<feature type="compositionally biased region" description="Basic and acidic residues" evidence="1">
    <location>
        <begin position="17"/>
        <end position="28"/>
    </location>
</feature>
<comment type="caution">
    <text evidence="3">The sequence shown here is derived from an EMBL/GenBank/DDBJ whole genome shotgun (WGS) entry which is preliminary data.</text>
</comment>
<feature type="compositionally biased region" description="Basic and acidic residues" evidence="1">
    <location>
        <begin position="127"/>
        <end position="136"/>
    </location>
</feature>
<dbReference type="EMBL" id="QVQW01000044">
    <property type="protein sequence ID" value="RKU43309.1"/>
    <property type="molecule type" value="Genomic_DNA"/>
</dbReference>
<feature type="compositionally biased region" description="Polar residues" evidence="1">
    <location>
        <begin position="89"/>
        <end position="107"/>
    </location>
</feature>
<accession>A0A420Y5Z9</accession>
<dbReference type="AlphaFoldDB" id="A0A420Y5Z9"/>
<feature type="domain" description="C2H2-type" evidence="2">
    <location>
        <begin position="267"/>
        <end position="290"/>
    </location>
</feature>
<protein>
    <recommendedName>
        <fullName evidence="2">C2H2-type domain-containing protein</fullName>
    </recommendedName>
</protein>
<feature type="region of interest" description="Disordered" evidence="1">
    <location>
        <begin position="80"/>
        <end position="251"/>
    </location>
</feature>
<dbReference type="OrthoDB" id="5424797at2759"/>
<dbReference type="InterPro" id="IPR013087">
    <property type="entry name" value="Znf_C2H2_type"/>
</dbReference>
<evidence type="ECO:0000256" key="1">
    <source>
        <dbReference type="SAM" id="MobiDB-lite"/>
    </source>
</evidence>
<feature type="compositionally biased region" description="Basic and acidic residues" evidence="1">
    <location>
        <begin position="383"/>
        <end position="394"/>
    </location>
</feature>
<keyword evidence="4" id="KW-1185">Reference proteome</keyword>
<feature type="compositionally biased region" description="Polar residues" evidence="1">
    <location>
        <begin position="155"/>
        <end position="171"/>
    </location>
</feature>
<evidence type="ECO:0000259" key="2">
    <source>
        <dbReference type="PROSITE" id="PS00028"/>
    </source>
</evidence>
<gene>
    <name evidence="3" type="ORF">DL546_001997</name>
</gene>
<organism evidence="3 4">
    <name type="scientific">Coniochaeta pulveracea</name>
    <dbReference type="NCBI Taxonomy" id="177199"/>
    <lineage>
        <taxon>Eukaryota</taxon>
        <taxon>Fungi</taxon>
        <taxon>Dikarya</taxon>
        <taxon>Ascomycota</taxon>
        <taxon>Pezizomycotina</taxon>
        <taxon>Sordariomycetes</taxon>
        <taxon>Sordariomycetidae</taxon>
        <taxon>Coniochaetales</taxon>
        <taxon>Coniochaetaceae</taxon>
        <taxon>Coniochaeta</taxon>
    </lineage>
</organism>
<reference evidence="3 4" key="1">
    <citation type="submission" date="2018-08" db="EMBL/GenBank/DDBJ databases">
        <title>Draft genome of the lignicolous fungus Coniochaeta pulveracea.</title>
        <authorList>
            <person name="Borstlap C.J."/>
            <person name="De Witt R.N."/>
            <person name="Botha A."/>
            <person name="Volschenk H."/>
        </authorList>
    </citation>
    <scope>NUCLEOTIDE SEQUENCE [LARGE SCALE GENOMIC DNA]</scope>
    <source>
        <strain evidence="3 4">CAB683</strain>
    </source>
</reference>
<dbReference type="STRING" id="177199.A0A420Y5Z9"/>
<name>A0A420Y5Z9_9PEZI</name>
<dbReference type="Proteomes" id="UP000275385">
    <property type="component" value="Unassembled WGS sequence"/>
</dbReference>
<sequence>MPYAPGLVFDDADETPEQTRPRDFEPGKSPKHMPKVNTATGREGLKGISRYFPVQAKTPGLSDGRVAGIHSHTPIPLPVFPRIPATASPRVTTGGSRPITPASNRTPSRIEVVLQSSQAFNASPSPVKHDSEESLRDVVTSDLNRPRERGRQRPIPTQTPSSFYPAPTSNDAAIVAHDPSSSRDGFPEPPATAPVKRRGRPLGWRPGMGSYSSHTSGPGGPSASSVAKKPPVTGSAKRRGRPPGRPAASSVRSIWASLRPAYTPFLCEWGDCKAELHNADTLRRHLLQVHANTGDKGECLWGKCVGRDAESGRAIGRGKMVGVKKEDLERHVDNEHLIPLTWHVGDGPRNNGIAKVDEEDKADDGLPAYLFDKEGRQVTPSVRDQRLETEEERKERRKRLRRMLFERDRNAPYMEEMDEPEDLQQEAA</sequence>
<feature type="compositionally biased region" description="Polar residues" evidence="1">
    <location>
        <begin position="114"/>
        <end position="124"/>
    </location>
</feature>
<dbReference type="PROSITE" id="PS00028">
    <property type="entry name" value="ZINC_FINGER_C2H2_1"/>
    <property type="match status" value="1"/>
</dbReference>
<evidence type="ECO:0000313" key="3">
    <source>
        <dbReference type="EMBL" id="RKU43309.1"/>
    </source>
</evidence>
<feature type="compositionally biased region" description="Low complexity" evidence="1">
    <location>
        <begin position="209"/>
        <end position="225"/>
    </location>
</feature>
<evidence type="ECO:0000313" key="4">
    <source>
        <dbReference type="Proteomes" id="UP000275385"/>
    </source>
</evidence>
<proteinExistence type="predicted"/>